<dbReference type="AlphaFoldDB" id="A0A8J3GQL3"/>
<evidence type="ECO:0000256" key="1">
    <source>
        <dbReference type="SAM" id="Phobius"/>
    </source>
</evidence>
<comment type="caution">
    <text evidence="2">The sequence shown here is derived from an EMBL/GenBank/DDBJ whole genome shotgun (WGS) entry which is preliminary data.</text>
</comment>
<keyword evidence="1" id="KW-0472">Membrane</keyword>
<evidence type="ECO:0008006" key="4">
    <source>
        <dbReference type="Google" id="ProtNLM"/>
    </source>
</evidence>
<accession>A0A8J3GQL3</accession>
<proteinExistence type="predicted"/>
<dbReference type="Proteomes" id="UP000617531">
    <property type="component" value="Unassembled WGS sequence"/>
</dbReference>
<dbReference type="RefSeq" id="WP_191282913.1">
    <property type="nucleotide sequence ID" value="NZ_BNAI01000002.1"/>
</dbReference>
<keyword evidence="1" id="KW-0812">Transmembrane</keyword>
<dbReference type="InterPro" id="IPR043777">
    <property type="entry name" value="DUF5719"/>
</dbReference>
<protein>
    <recommendedName>
        <fullName evidence="4">Large extracellular alpha-helical protein</fullName>
    </recommendedName>
</protein>
<sequence>MTVADQRGLVIGARIASGTVAAGVAALVIAAVAFLPLPTVGPEPRSVTVEPAPADQVRVCPGATMRIGDETGGSADTAFAIGAATTDGAVLTGDLERTRLASADASASPAAAPEELRSAPGDGALIGGAQIQSVDATDFRGLAAASCAEPSGSIWLVGGAMTVGRTTLLVLANPTDVPSRVTLEIFGEEGPISAPGMAGIDVPANGQTVLSLAGFAPGVASPIVHVTARGGRVVATLQQSIVRGLDAVGVEATGGGTDPAASLVVPGVRVVDTIGTNRASALADWQDVGPVIRIAAPGDAEGRATVRVVPETPGSVGTSFVLDLEPGTVTEVPLDSGFGEGEVTGEAGEETGGVGGLAVGGLGDGVYTVFVDADVPVVAGVRASTAVDSGVEPEPDAILDAPDSDLAWFAAAPPLDGEALVVVPDAPSPLVSIVNPTQGDVEVELAPLRAGATPILVAIPAGGAVSVGVEPGGYMVSGAQELSIAVTFAAPGALASFVASPARPVAGPLVVHPD</sequence>
<gene>
    <name evidence="2" type="ORF">GCM10011600_15860</name>
</gene>
<dbReference type="Pfam" id="PF18986">
    <property type="entry name" value="DUF5719"/>
    <property type="match status" value="2"/>
</dbReference>
<evidence type="ECO:0000313" key="2">
    <source>
        <dbReference type="EMBL" id="GHF15651.1"/>
    </source>
</evidence>
<name>A0A8J3GQL3_9MICO</name>
<organism evidence="2 3">
    <name type="scientific">Pseudolysinimonas yzui</name>
    <dbReference type="NCBI Taxonomy" id="2708254"/>
    <lineage>
        <taxon>Bacteria</taxon>
        <taxon>Bacillati</taxon>
        <taxon>Actinomycetota</taxon>
        <taxon>Actinomycetes</taxon>
        <taxon>Micrococcales</taxon>
        <taxon>Microbacteriaceae</taxon>
        <taxon>Pseudolysinimonas</taxon>
    </lineage>
</organism>
<feature type="transmembrane region" description="Helical" evidence="1">
    <location>
        <begin position="12"/>
        <end position="37"/>
    </location>
</feature>
<keyword evidence="3" id="KW-1185">Reference proteome</keyword>
<keyword evidence="1" id="KW-1133">Transmembrane helix</keyword>
<reference evidence="2" key="2">
    <citation type="submission" date="2020-09" db="EMBL/GenBank/DDBJ databases">
        <authorList>
            <person name="Sun Q."/>
            <person name="Zhou Y."/>
        </authorList>
    </citation>
    <scope>NUCLEOTIDE SEQUENCE</scope>
    <source>
        <strain evidence="2">CGMCC 1.16548</strain>
    </source>
</reference>
<reference evidence="2" key="1">
    <citation type="journal article" date="2014" name="Int. J. Syst. Evol. Microbiol.">
        <title>Complete genome sequence of Corynebacterium casei LMG S-19264T (=DSM 44701T), isolated from a smear-ripened cheese.</title>
        <authorList>
            <consortium name="US DOE Joint Genome Institute (JGI-PGF)"/>
            <person name="Walter F."/>
            <person name="Albersmeier A."/>
            <person name="Kalinowski J."/>
            <person name="Ruckert C."/>
        </authorList>
    </citation>
    <scope>NUCLEOTIDE SEQUENCE</scope>
    <source>
        <strain evidence="2">CGMCC 1.16548</strain>
    </source>
</reference>
<dbReference type="EMBL" id="BNAI01000002">
    <property type="protein sequence ID" value="GHF15651.1"/>
    <property type="molecule type" value="Genomic_DNA"/>
</dbReference>
<evidence type="ECO:0000313" key="3">
    <source>
        <dbReference type="Proteomes" id="UP000617531"/>
    </source>
</evidence>